<gene>
    <name evidence="1" type="ORF">BM536_012335</name>
</gene>
<dbReference type="AlphaFoldDB" id="A0A1V6MSQ0"/>
<dbReference type="STRING" id="114686.BM536_012335"/>
<dbReference type="Proteomes" id="UP000184286">
    <property type="component" value="Unassembled WGS sequence"/>
</dbReference>
<dbReference type="OrthoDB" id="3468183at2"/>
<comment type="caution">
    <text evidence="1">The sequence shown here is derived from an EMBL/GenBank/DDBJ whole genome shotgun (WGS) entry which is preliminary data.</text>
</comment>
<evidence type="ECO:0000313" key="1">
    <source>
        <dbReference type="EMBL" id="OQD55385.1"/>
    </source>
</evidence>
<accession>A0A1V6MSQ0</accession>
<sequence>MPHLFLNERSCGITADPDRVNRAMNEMVAAVLAMARADRKGTALITHADSLLVLELARGHSISKWMGAPGTDRDARVLLKGLDDKSPFRTVFPEGETYSGLEYRHGGEAVEGLGWAHELGGIGISLPLEMRWDVDRITLEREELLDDEDGGSALTEVEVRHAARAEHVDTHLPWIRRGADSARHKAVEGLRSGTELWGLKSDLFPLLQFTRQAEQHFAELPEVWVRPVGERLGELQDAVSDWDPRQRPISPQWRSYVRTEFESRRRYCWFPEDDGKQELFDWHCEFLPKPGRMHFRLLHDERTLRIAYVGRKLGKGGAPIP</sequence>
<evidence type="ECO:0000313" key="2">
    <source>
        <dbReference type="Proteomes" id="UP000184286"/>
    </source>
</evidence>
<reference evidence="2" key="1">
    <citation type="submission" date="2016-11" db="EMBL/GenBank/DDBJ databases">
        <authorList>
            <person name="Schniete J.K."/>
            <person name="Salih T."/>
            <person name="Algora Gallardo L."/>
            <person name="Martinez Fernandez S."/>
            <person name="Herron P.R."/>
        </authorList>
    </citation>
    <scope>NUCLEOTIDE SEQUENCE [LARGE SCALE GENOMIC DNA]</scope>
    <source>
        <strain evidence="2">DSM 41896</strain>
    </source>
</reference>
<protein>
    <submittedName>
        <fullName evidence="1">Uncharacterized protein</fullName>
    </submittedName>
</protein>
<name>A0A1V6MSQ0_9ACTN</name>
<dbReference type="EMBL" id="MPOH02000011">
    <property type="protein sequence ID" value="OQD55385.1"/>
    <property type="molecule type" value="Genomic_DNA"/>
</dbReference>
<organism evidence="1 2">
    <name type="scientific">Streptomyces phaeoluteigriseus</name>
    <dbReference type="NCBI Taxonomy" id="114686"/>
    <lineage>
        <taxon>Bacteria</taxon>
        <taxon>Bacillati</taxon>
        <taxon>Actinomycetota</taxon>
        <taxon>Actinomycetes</taxon>
        <taxon>Kitasatosporales</taxon>
        <taxon>Streptomycetaceae</taxon>
        <taxon>Streptomyces</taxon>
        <taxon>Streptomyces aurantiacus group</taxon>
    </lineage>
</organism>
<reference evidence="1 2" key="2">
    <citation type="submission" date="2017-02" db="EMBL/GenBank/DDBJ databases">
        <title>Draft genome sequence of Streptomyces phaeoluteigriseus type strain DSM41896.</title>
        <authorList>
            <person name="Salih T.S."/>
            <person name="Algora Gallardo L."/>
            <person name="Melo Santos T."/>
            <person name="Filgueira Martinez S."/>
            <person name="Herron P.R."/>
        </authorList>
    </citation>
    <scope>NUCLEOTIDE SEQUENCE [LARGE SCALE GENOMIC DNA]</scope>
    <source>
        <strain evidence="1 2">DSM 41896</strain>
    </source>
</reference>
<dbReference type="RefSeq" id="WP_073490840.1">
    <property type="nucleotide sequence ID" value="NZ_MPOH02000011.1"/>
</dbReference>
<proteinExistence type="predicted"/>